<dbReference type="OrthoDB" id="4839157at2759"/>
<reference evidence="1 2" key="1">
    <citation type="submission" date="2016-09" db="EMBL/GenBank/DDBJ databases">
        <authorList>
            <person name="Capua I."/>
            <person name="De Benedictis P."/>
            <person name="Joannis T."/>
            <person name="Lombin L.H."/>
            <person name="Cattoli G."/>
        </authorList>
    </citation>
    <scope>NUCLEOTIDE SEQUENCE [LARGE SCALE GENOMIC DNA]</scope>
    <source>
        <strain evidence="1 2">IMI 309357</strain>
    </source>
</reference>
<evidence type="ECO:0000313" key="1">
    <source>
        <dbReference type="EMBL" id="OHF03536.1"/>
    </source>
</evidence>
<sequence>MATEKLVAVQLKEDWTREKASLAFTFHPSTQMFREVKKNTMAWLHIGQKTDGHHGKEWVTITPLRMTPDGLIDMFPGDHPGVNVPFQILCIALRVNKFWGNGDPAFSRANRIYRTSVFLENTMLMCENLSTPLPDLIVVKRVTFNIREGFTISPTSHMIHRNYVDFGYQKADNYLNNRTSVKRSASQMN</sequence>
<dbReference type="GeneID" id="34554421"/>
<dbReference type="AlphaFoldDB" id="A0A1G4BQH3"/>
<keyword evidence="2" id="KW-1185">Reference proteome</keyword>
<dbReference type="Proteomes" id="UP000176998">
    <property type="component" value="Unassembled WGS sequence"/>
</dbReference>
<protein>
    <submittedName>
        <fullName evidence="1">Uncharacterized protein</fullName>
    </submittedName>
</protein>
<proteinExistence type="predicted"/>
<organism evidence="1 2">
    <name type="scientific">Colletotrichum orchidophilum</name>
    <dbReference type="NCBI Taxonomy" id="1209926"/>
    <lineage>
        <taxon>Eukaryota</taxon>
        <taxon>Fungi</taxon>
        <taxon>Dikarya</taxon>
        <taxon>Ascomycota</taxon>
        <taxon>Pezizomycotina</taxon>
        <taxon>Sordariomycetes</taxon>
        <taxon>Hypocreomycetidae</taxon>
        <taxon>Glomerellales</taxon>
        <taxon>Glomerellaceae</taxon>
        <taxon>Colletotrichum</taxon>
    </lineage>
</organism>
<name>A0A1G4BQH3_9PEZI</name>
<gene>
    <name evidence="1" type="ORF">CORC01_01255</name>
</gene>
<accession>A0A1G4BQH3</accession>
<dbReference type="EMBL" id="MJBS01000006">
    <property type="protein sequence ID" value="OHF03536.1"/>
    <property type="molecule type" value="Genomic_DNA"/>
</dbReference>
<comment type="caution">
    <text evidence="1">The sequence shown here is derived from an EMBL/GenBank/DDBJ whole genome shotgun (WGS) entry which is preliminary data.</text>
</comment>
<evidence type="ECO:0000313" key="2">
    <source>
        <dbReference type="Proteomes" id="UP000176998"/>
    </source>
</evidence>
<dbReference type="RefSeq" id="XP_022480672.1">
    <property type="nucleotide sequence ID" value="XM_022612911.1"/>
</dbReference>